<keyword evidence="3" id="KW-1003">Cell membrane</keyword>
<evidence type="ECO:0000256" key="5">
    <source>
        <dbReference type="ARBA" id="ARBA00022703"/>
    </source>
</evidence>
<keyword evidence="11" id="KW-1185">Reference proteome</keyword>
<dbReference type="Proteomes" id="UP001166093">
    <property type="component" value="Unassembled WGS sequence"/>
</dbReference>
<feature type="transmembrane region" description="Helical" evidence="9">
    <location>
        <begin position="319"/>
        <end position="338"/>
    </location>
</feature>
<feature type="transmembrane region" description="Helical" evidence="9">
    <location>
        <begin position="163"/>
        <end position="181"/>
    </location>
</feature>
<keyword evidence="7 9" id="KW-0472">Membrane</keyword>
<evidence type="ECO:0000313" key="10">
    <source>
        <dbReference type="EMBL" id="MBN3272007.1"/>
    </source>
</evidence>
<comment type="similarity">
    <text evidence="2 9">Belongs to the XK family.</text>
</comment>
<protein>
    <recommendedName>
        <fullName evidence="9">XK-related protein</fullName>
    </recommendedName>
</protein>
<evidence type="ECO:0000313" key="11">
    <source>
        <dbReference type="Proteomes" id="UP001166093"/>
    </source>
</evidence>
<gene>
    <name evidence="10" type="primary">Xkr8_0</name>
    <name evidence="10" type="ORF">GTO93_0022287</name>
</gene>
<keyword evidence="5" id="KW-0053">Apoptosis</keyword>
<feature type="transmembrane region" description="Helical" evidence="9">
    <location>
        <begin position="12"/>
        <end position="32"/>
    </location>
</feature>
<feature type="transmembrane region" description="Helical" evidence="9">
    <location>
        <begin position="287"/>
        <end position="307"/>
    </location>
</feature>
<dbReference type="Pfam" id="PF09815">
    <property type="entry name" value="XK-related"/>
    <property type="match status" value="1"/>
</dbReference>
<proteinExistence type="inferred from homology"/>
<comment type="caution">
    <text evidence="10">The sequence shown here is derived from an EMBL/GenBank/DDBJ whole genome shotgun (WGS) entry which is preliminary data.</text>
</comment>
<evidence type="ECO:0000256" key="1">
    <source>
        <dbReference type="ARBA" id="ARBA00004651"/>
    </source>
</evidence>
<evidence type="ECO:0000256" key="3">
    <source>
        <dbReference type="ARBA" id="ARBA00022475"/>
    </source>
</evidence>
<evidence type="ECO:0000256" key="4">
    <source>
        <dbReference type="ARBA" id="ARBA00022692"/>
    </source>
</evidence>
<feature type="non-terminal residue" evidence="10">
    <location>
        <position position="422"/>
    </location>
</feature>
<evidence type="ECO:0000256" key="9">
    <source>
        <dbReference type="RuleBase" id="RU910716"/>
    </source>
</evidence>
<accession>A0ABS2XCS8</accession>
<dbReference type="PANTHER" id="PTHR16024">
    <property type="entry name" value="XK-RELATED PROTEIN"/>
    <property type="match status" value="1"/>
</dbReference>
<dbReference type="PANTHER" id="PTHR16024:SF8">
    <property type="entry name" value="XK-RELATED PROTEIN 8"/>
    <property type="match status" value="1"/>
</dbReference>
<feature type="non-terminal residue" evidence="10">
    <location>
        <position position="1"/>
    </location>
</feature>
<keyword evidence="6 9" id="KW-1133">Transmembrane helix</keyword>
<evidence type="ECO:0000256" key="7">
    <source>
        <dbReference type="ARBA" id="ARBA00023136"/>
    </source>
</evidence>
<keyword evidence="4 9" id="KW-0812">Transmembrane</keyword>
<evidence type="ECO:0000256" key="6">
    <source>
        <dbReference type="ARBA" id="ARBA00022989"/>
    </source>
</evidence>
<comment type="subcellular location">
    <subcellularLocation>
        <location evidence="1">Cell membrane</location>
        <topology evidence="1">Multi-pass membrane protein</topology>
    </subcellularLocation>
    <subcellularLocation>
        <location evidence="9">Membrane</location>
        <topology evidence="9">Multi-pass membrane protein</topology>
    </subcellularLocation>
</comment>
<feature type="transmembrane region" description="Helical" evidence="9">
    <location>
        <begin position="225"/>
        <end position="248"/>
    </location>
</feature>
<sequence>MEAHFKYSCVDFFMTLFGVGSFFFDLGADIWSAGEFYLDGDYHWLGLQLSLIFLSSILVHIFSWIWFNNDTLEPGFKPETRTEGWMVKYGFVFHIVQLGLPLRYIVAIELGSMALKGDQSGHAIYRTCDLSMLRLFETFAESTPQLTLMVYIVIQNNKAENFLCVKIALCLFAITGSVVDYHRSMRSFVPEKNKLGYSSSVVYFLSSVVYFLWNLLLIAPRVGAVALFTSIFPPYIGLHFLLLWAWAQHTDFMESGPGEWLYRAMVALIWYFSWFNVAEGRTMGRSLIYHTFMAADSGILLGTWYWYRVPLVTDHYVLPLLLALLASYLLGLLLKVTYYKLFHPKIWQPLPETEESNLQMRCLFLSESSNSVDRDVDFRSGPTVYPSAVVVNKRMRTLANNFYSSASTPRNLNLNEIEMVNL</sequence>
<feature type="transmembrane region" description="Helical" evidence="9">
    <location>
        <begin position="44"/>
        <end position="67"/>
    </location>
</feature>
<feature type="transmembrane region" description="Helical" evidence="9">
    <location>
        <begin position="260"/>
        <end position="278"/>
    </location>
</feature>
<dbReference type="InterPro" id="IPR018629">
    <property type="entry name" value="XK-rel"/>
</dbReference>
<feature type="transmembrane region" description="Helical" evidence="9">
    <location>
        <begin position="201"/>
        <end position="218"/>
    </location>
</feature>
<dbReference type="InterPro" id="IPR050895">
    <property type="entry name" value="XK-related_scramblase"/>
</dbReference>
<dbReference type="EMBL" id="JAAWVQ010015651">
    <property type="protein sequence ID" value="MBN3272007.1"/>
    <property type="molecule type" value="Genomic_DNA"/>
</dbReference>
<reference evidence="10" key="1">
    <citation type="journal article" date="2021" name="Cell">
        <title>Tracing the genetic footprints of vertebrate landing in non-teleost ray-finned fishes.</title>
        <authorList>
            <person name="Bi X."/>
            <person name="Wang K."/>
            <person name="Yang L."/>
            <person name="Pan H."/>
            <person name="Jiang H."/>
            <person name="Wei Q."/>
            <person name="Fang M."/>
            <person name="Yu H."/>
            <person name="Zhu C."/>
            <person name="Cai Y."/>
            <person name="He Y."/>
            <person name="Gan X."/>
            <person name="Zeng H."/>
            <person name="Yu D."/>
            <person name="Zhu Y."/>
            <person name="Jiang H."/>
            <person name="Qiu Q."/>
            <person name="Yang H."/>
            <person name="Zhang Y.E."/>
            <person name="Wang W."/>
            <person name="Zhu M."/>
            <person name="He S."/>
            <person name="Zhang G."/>
        </authorList>
    </citation>
    <scope>NUCLEOTIDE SEQUENCE</scope>
    <source>
        <strain evidence="10">Pddl_001</strain>
    </source>
</reference>
<comment type="catalytic activity">
    <reaction evidence="8">
        <text>a 1,2-diacyl-sn-glycero-3-phospho-L-serine(in) = a 1,2-diacyl-sn-glycero-3-phospho-L-serine(out)</text>
        <dbReference type="Rhea" id="RHEA:38663"/>
        <dbReference type="ChEBI" id="CHEBI:57262"/>
    </reaction>
</comment>
<organism evidence="10 11">
    <name type="scientific">Polyodon spathula</name>
    <name type="common">North American paddlefish</name>
    <name type="synonym">Squalus spathula</name>
    <dbReference type="NCBI Taxonomy" id="7913"/>
    <lineage>
        <taxon>Eukaryota</taxon>
        <taxon>Metazoa</taxon>
        <taxon>Chordata</taxon>
        <taxon>Craniata</taxon>
        <taxon>Vertebrata</taxon>
        <taxon>Euteleostomi</taxon>
        <taxon>Actinopterygii</taxon>
        <taxon>Chondrostei</taxon>
        <taxon>Acipenseriformes</taxon>
        <taxon>Polyodontidae</taxon>
        <taxon>Polyodon</taxon>
    </lineage>
</organism>
<evidence type="ECO:0000256" key="8">
    <source>
        <dbReference type="ARBA" id="ARBA00024479"/>
    </source>
</evidence>
<evidence type="ECO:0000256" key="2">
    <source>
        <dbReference type="ARBA" id="ARBA00008789"/>
    </source>
</evidence>
<name>A0ABS2XCS8_POLSP</name>